<evidence type="ECO:0000313" key="3">
    <source>
        <dbReference type="Proteomes" id="UP000474802"/>
    </source>
</evidence>
<accession>A0A6M1SMI4</accession>
<dbReference type="Pfam" id="PF13395">
    <property type="entry name" value="HNH_4"/>
    <property type="match status" value="1"/>
</dbReference>
<reference evidence="2 3" key="2">
    <citation type="submission" date="2020-03" db="EMBL/GenBank/DDBJ databases">
        <title>Devosia chinhatensis sp. nov., isolated from a hexachlorocyclohexane (HCH) dump site in India.</title>
        <authorList>
            <person name="Kumar M."/>
            <person name="Lal R."/>
        </authorList>
    </citation>
    <scope>NUCLEOTIDE SEQUENCE [LARGE SCALE GENOMIC DNA]</scope>
    <source>
        <strain evidence="2 3">H239</strain>
    </source>
</reference>
<evidence type="ECO:0000313" key="2">
    <source>
        <dbReference type="EMBL" id="NGP16515.1"/>
    </source>
</evidence>
<comment type="caution">
    <text evidence="2">The sequence shown here is derived from an EMBL/GenBank/DDBJ whole genome shotgun (WGS) entry which is preliminary data.</text>
</comment>
<keyword evidence="2" id="KW-0378">Hydrolase</keyword>
<dbReference type="GO" id="GO:0004519">
    <property type="term" value="F:endonuclease activity"/>
    <property type="evidence" value="ECO:0007669"/>
    <property type="project" value="UniProtKB-KW"/>
</dbReference>
<evidence type="ECO:0000259" key="1">
    <source>
        <dbReference type="Pfam" id="PF13395"/>
    </source>
</evidence>
<dbReference type="EMBL" id="JAALFG010000001">
    <property type="protein sequence ID" value="NGP16515.1"/>
    <property type="molecule type" value="Genomic_DNA"/>
</dbReference>
<sequence>MILGAWWPIAVSRLNIGNAAGNDILTSVVEGIVTSGRASLSRPEALAAARANLAMGKKNTPLRYVVEALVEPWTRASSAPIYARQANAIVLDADWLAYLTANLPVVQGWVDHAWCMWVQDRNPNVPVSMQKLEPIDLRKSLSEQRSFFLRSVPPEQLHCAYTGALVQGPLHLDHFLPRSFVAHDRIWNLLPVAGSLNSAKGARIPDIRYVDALARFHAQVLRGAITNRDKSPFLEQYCLDLRLSPRQLGDADALQQAYSSVVPAMMTIASRMGFPSQWHPL</sequence>
<protein>
    <submittedName>
        <fullName evidence="2">HNH endonuclease</fullName>
    </submittedName>
</protein>
<feature type="domain" description="HNH nuclease" evidence="1">
    <location>
        <begin position="165"/>
        <end position="205"/>
    </location>
</feature>
<keyword evidence="2" id="KW-0540">Nuclease</keyword>
<dbReference type="AlphaFoldDB" id="A0A6M1SMI4"/>
<dbReference type="Proteomes" id="UP000474802">
    <property type="component" value="Unassembled WGS sequence"/>
</dbReference>
<proteinExistence type="predicted"/>
<keyword evidence="2" id="KW-0255">Endonuclease</keyword>
<dbReference type="Gene3D" id="1.10.30.50">
    <property type="match status" value="1"/>
</dbReference>
<organism evidence="2 3">
    <name type="scientific">Devosia aurantiaca</name>
    <dbReference type="NCBI Taxonomy" id="2714858"/>
    <lineage>
        <taxon>Bacteria</taxon>
        <taxon>Pseudomonadati</taxon>
        <taxon>Pseudomonadota</taxon>
        <taxon>Alphaproteobacteria</taxon>
        <taxon>Hyphomicrobiales</taxon>
        <taxon>Devosiaceae</taxon>
        <taxon>Devosia</taxon>
    </lineage>
</organism>
<name>A0A6M1SMI4_9HYPH</name>
<gene>
    <name evidence="2" type="ORF">G5575_01390</name>
</gene>
<keyword evidence="3" id="KW-1185">Reference proteome</keyword>
<reference evidence="2 3" key="1">
    <citation type="submission" date="2020-02" db="EMBL/GenBank/DDBJ databases">
        <authorList>
            <person name="Khan S.A."/>
            <person name="Jeon C.O."/>
            <person name="Chun B.H."/>
        </authorList>
    </citation>
    <scope>NUCLEOTIDE SEQUENCE [LARGE SCALE GENOMIC DNA]</scope>
    <source>
        <strain evidence="2 3">H239</strain>
    </source>
</reference>
<dbReference type="InterPro" id="IPR003615">
    <property type="entry name" value="HNH_nuc"/>
</dbReference>